<evidence type="ECO:0000313" key="2">
    <source>
        <dbReference type="EMBL" id="TEY30977.1"/>
    </source>
</evidence>
<dbReference type="OrthoDB" id="8300194at2759"/>
<name>A0A4Y8CGF2_9HELO</name>
<sequence length="388" mass="44725">MAQSSDLTSTEPHTLNLDEYKALPGPTICRPGDAYDSIPEKAEFLLCANCGLSAYSEMHCSYISHLRCNTSADRGFWSIGDKYLLKEKPLLGEGRADYVGSDYPITQFLSKNSTIPVAQNMIYWNDSTSHFWFMEKCPGKTLYEVWGDLSEEKIKSLAKEVIEYLAQARKFTSTKPENPDGSRIRDQEKLSPYSSVNFVTEDAEEWWALNEPRLDQYTKRRWKNVNVVEKYPVKGPYVLTHGDLDGSNILVKDGHISGIIDWEHGGYLPEWWESYWVEHAGPWNWGEHLQAEMKIQFSSPDQAKAEEFFRDLKFDSNLPLVQLEQRQMIEPTIMQCLNYRRYCKAIKRKHGSGGSALDIRMIQEDDVLEAFKALSLEEQMELLWKEAS</sequence>
<reference evidence="2 3" key="1">
    <citation type="submission" date="2017-11" db="EMBL/GenBank/DDBJ databases">
        <title>Comparative genomics of Botrytis spp.</title>
        <authorList>
            <person name="Valero-Jimenez C.A."/>
            <person name="Tapia P."/>
            <person name="Veloso J."/>
            <person name="Silva-Moreno E."/>
            <person name="Staats M."/>
            <person name="Valdes J.H."/>
            <person name="Van Kan J.A.L."/>
        </authorList>
    </citation>
    <scope>NUCLEOTIDE SEQUENCE [LARGE SCALE GENOMIC DNA]</scope>
    <source>
        <strain evidence="2 3">MUCL2830</strain>
    </source>
</reference>
<dbReference type="Gene3D" id="3.90.1200.10">
    <property type="match status" value="1"/>
</dbReference>
<accession>A0A4Y8CGF2</accession>
<protein>
    <recommendedName>
        <fullName evidence="1">Aminoglycoside phosphotransferase domain-containing protein</fullName>
    </recommendedName>
</protein>
<evidence type="ECO:0000259" key="1">
    <source>
        <dbReference type="Pfam" id="PF01636"/>
    </source>
</evidence>
<dbReference type="EMBL" id="PHWZ01000828">
    <property type="protein sequence ID" value="TEY30977.1"/>
    <property type="molecule type" value="Genomic_DNA"/>
</dbReference>
<comment type="caution">
    <text evidence="2">The sequence shown here is derived from an EMBL/GenBank/DDBJ whole genome shotgun (WGS) entry which is preliminary data.</text>
</comment>
<proteinExistence type="predicted"/>
<keyword evidence="3" id="KW-1185">Reference proteome</keyword>
<dbReference type="PANTHER" id="PTHR21310">
    <property type="entry name" value="AMINOGLYCOSIDE PHOSPHOTRANSFERASE-RELATED-RELATED"/>
    <property type="match status" value="1"/>
</dbReference>
<dbReference type="STRING" id="38488.A0A4Y8CGF2"/>
<organism evidence="2 3">
    <name type="scientific">Botryotinia calthae</name>
    <dbReference type="NCBI Taxonomy" id="38488"/>
    <lineage>
        <taxon>Eukaryota</taxon>
        <taxon>Fungi</taxon>
        <taxon>Dikarya</taxon>
        <taxon>Ascomycota</taxon>
        <taxon>Pezizomycotina</taxon>
        <taxon>Leotiomycetes</taxon>
        <taxon>Helotiales</taxon>
        <taxon>Sclerotiniaceae</taxon>
        <taxon>Botryotinia</taxon>
    </lineage>
</organism>
<dbReference type="AlphaFoldDB" id="A0A4Y8CGF2"/>
<dbReference type="Pfam" id="PF01636">
    <property type="entry name" value="APH"/>
    <property type="match status" value="1"/>
</dbReference>
<feature type="domain" description="Aminoglycoside phosphotransferase" evidence="1">
    <location>
        <begin position="127"/>
        <end position="277"/>
    </location>
</feature>
<dbReference type="CDD" id="cd05120">
    <property type="entry name" value="APH_ChoK_like"/>
    <property type="match status" value="1"/>
</dbReference>
<dbReference type="InterPro" id="IPR002575">
    <property type="entry name" value="Aminoglycoside_PTrfase"/>
</dbReference>
<dbReference type="SUPFAM" id="SSF56112">
    <property type="entry name" value="Protein kinase-like (PK-like)"/>
    <property type="match status" value="1"/>
</dbReference>
<dbReference type="InterPro" id="IPR051678">
    <property type="entry name" value="AGP_Transferase"/>
</dbReference>
<evidence type="ECO:0000313" key="3">
    <source>
        <dbReference type="Proteomes" id="UP000297299"/>
    </source>
</evidence>
<gene>
    <name evidence="2" type="ORF">BOTCAL_0832g00040</name>
</gene>
<dbReference type="PANTHER" id="PTHR21310:SF48">
    <property type="entry name" value="AMINOGLYCOSIDE PHOSPHOTRANSFERASE DOMAIN-CONTAINING PROTEIN"/>
    <property type="match status" value="1"/>
</dbReference>
<dbReference type="InterPro" id="IPR011009">
    <property type="entry name" value="Kinase-like_dom_sf"/>
</dbReference>
<dbReference type="Proteomes" id="UP000297299">
    <property type="component" value="Unassembled WGS sequence"/>
</dbReference>